<dbReference type="SUPFAM" id="SSF52540">
    <property type="entry name" value="P-loop containing nucleoside triphosphate hydrolases"/>
    <property type="match status" value="1"/>
</dbReference>
<evidence type="ECO:0000313" key="2">
    <source>
        <dbReference type="EMBL" id="VDK60565.1"/>
    </source>
</evidence>
<dbReference type="Gene3D" id="3.40.50.300">
    <property type="entry name" value="P-loop containing nucleotide triphosphate hydrolases"/>
    <property type="match status" value="1"/>
</dbReference>
<name>A0A3P6S1P0_CYLGO</name>
<protein>
    <submittedName>
        <fullName evidence="2">Uncharacterized protein</fullName>
    </submittedName>
</protein>
<reference evidence="2 3" key="1">
    <citation type="submission" date="2018-11" db="EMBL/GenBank/DDBJ databases">
        <authorList>
            <consortium name="Pathogen Informatics"/>
        </authorList>
    </citation>
    <scope>NUCLEOTIDE SEQUENCE [LARGE SCALE GENOMIC DNA]</scope>
</reference>
<dbReference type="EMBL" id="UYRV01014840">
    <property type="protein sequence ID" value="VDK60565.1"/>
    <property type="molecule type" value="Genomic_DNA"/>
</dbReference>
<evidence type="ECO:0000256" key="1">
    <source>
        <dbReference type="SAM" id="Coils"/>
    </source>
</evidence>
<dbReference type="OrthoDB" id="10255539at2759"/>
<keyword evidence="3" id="KW-1185">Reference proteome</keyword>
<dbReference type="InterPro" id="IPR027417">
    <property type="entry name" value="P-loop_NTPase"/>
</dbReference>
<accession>A0A3P6S1P0</accession>
<organism evidence="2 3">
    <name type="scientific">Cylicostephanus goldi</name>
    <name type="common">Nematode worm</name>
    <dbReference type="NCBI Taxonomy" id="71465"/>
    <lineage>
        <taxon>Eukaryota</taxon>
        <taxon>Metazoa</taxon>
        <taxon>Ecdysozoa</taxon>
        <taxon>Nematoda</taxon>
        <taxon>Chromadorea</taxon>
        <taxon>Rhabditida</taxon>
        <taxon>Rhabditina</taxon>
        <taxon>Rhabditomorpha</taxon>
        <taxon>Strongyloidea</taxon>
        <taxon>Strongylidae</taxon>
        <taxon>Cylicostephanus</taxon>
    </lineage>
</organism>
<sequence>MKARKNELGKNLNTRAMNVLSQVEEQVMGLQQKKKQIAIDRQKLLDTIALLDKKKTREIHKAHEQVNRDFGNIFSTLLPGATAKVEPPPGKTVEDGLEVKVAFNGKWKDSLQELSGGILSRDCFFEFGTPSIFFIAVGLERAWVLCDILLFVYIRKAVLSD</sequence>
<proteinExistence type="predicted"/>
<dbReference type="PANTHER" id="PTHR43977">
    <property type="entry name" value="STRUCTURAL MAINTENANCE OF CHROMOSOMES PROTEIN 3"/>
    <property type="match status" value="1"/>
</dbReference>
<dbReference type="Proteomes" id="UP000271889">
    <property type="component" value="Unassembled WGS sequence"/>
</dbReference>
<dbReference type="AlphaFoldDB" id="A0A3P6S1P0"/>
<evidence type="ECO:0000313" key="3">
    <source>
        <dbReference type="Proteomes" id="UP000271889"/>
    </source>
</evidence>
<keyword evidence="1" id="KW-0175">Coiled coil</keyword>
<gene>
    <name evidence="2" type="ORF">CGOC_LOCUS5055</name>
</gene>
<feature type="coiled-coil region" evidence="1">
    <location>
        <begin position="13"/>
        <end position="40"/>
    </location>
</feature>